<dbReference type="GO" id="GO:0005524">
    <property type="term" value="F:ATP binding"/>
    <property type="evidence" value="ECO:0007669"/>
    <property type="project" value="InterPro"/>
</dbReference>
<dbReference type="SUPFAM" id="SSF53244">
    <property type="entry name" value="MurD-like peptide ligases, peptide-binding domain"/>
    <property type="match status" value="1"/>
</dbReference>
<dbReference type="InterPro" id="IPR036615">
    <property type="entry name" value="Mur_ligase_C_dom_sf"/>
</dbReference>
<accession>A0A1W1BKG5</accession>
<dbReference type="GO" id="GO:0004326">
    <property type="term" value="F:tetrahydrofolylpolyglutamate synthase activity"/>
    <property type="evidence" value="ECO:0007669"/>
    <property type="project" value="UniProtKB-EC"/>
</dbReference>
<organism evidence="1">
    <name type="scientific">hydrothermal vent metagenome</name>
    <dbReference type="NCBI Taxonomy" id="652676"/>
    <lineage>
        <taxon>unclassified sequences</taxon>
        <taxon>metagenomes</taxon>
        <taxon>ecological metagenomes</taxon>
    </lineage>
</organism>
<name>A0A1W1BKG5_9ZZZZ</name>
<dbReference type="EC" id="6.3.2.12" evidence="1"/>
<keyword evidence="1" id="KW-0436">Ligase</keyword>
<protein>
    <submittedName>
        <fullName evidence="1">Dihydrofolate synthase @ Folylpolyglutamate synthase</fullName>
        <ecNumber evidence="1">6.3.2.12</ecNumber>
        <ecNumber evidence="1">6.3.2.17</ecNumber>
    </submittedName>
</protein>
<proteinExistence type="predicted"/>
<dbReference type="EC" id="6.3.2.17" evidence="1"/>
<dbReference type="InterPro" id="IPR036565">
    <property type="entry name" value="Mur-like_cat_sf"/>
</dbReference>
<gene>
    <name evidence="1" type="ORF">MNB_SM-4-313</name>
</gene>
<dbReference type="GO" id="GO:0008841">
    <property type="term" value="F:dihydrofolate synthase activity"/>
    <property type="evidence" value="ECO:0007669"/>
    <property type="project" value="UniProtKB-EC"/>
</dbReference>
<dbReference type="AlphaFoldDB" id="A0A1W1BKG5"/>
<dbReference type="EMBL" id="FPHF01000027">
    <property type="protein sequence ID" value="SFV54003.1"/>
    <property type="molecule type" value="Genomic_DNA"/>
</dbReference>
<dbReference type="Gene3D" id="3.40.1190.10">
    <property type="entry name" value="Mur-like, catalytic domain"/>
    <property type="match status" value="1"/>
</dbReference>
<sequence length="191" mass="21828">MRPLITPIDIDHEAFLGSTIKAIATTKLKAVQKHAIIAKQKHKEVYDVALNLEDEYGVSIEGIDAYIKEKDKEKIFLITQNNKLVPYLVQNLSLAAKAIIDSLKEFKYTLVYNSYKDKNYKEILSILKPIINDVEIINIEDERKVSVQVLQKVLDDMSIKHSHFKNINKSKKYLVFGSFSVAEAFLKGKSE</sequence>
<dbReference type="SUPFAM" id="SSF53623">
    <property type="entry name" value="MurD-like peptide ligases, catalytic domain"/>
    <property type="match status" value="1"/>
</dbReference>
<reference evidence="1" key="1">
    <citation type="submission" date="2016-10" db="EMBL/GenBank/DDBJ databases">
        <authorList>
            <person name="de Groot N.N."/>
        </authorList>
    </citation>
    <scope>NUCLEOTIDE SEQUENCE</scope>
</reference>
<evidence type="ECO:0000313" key="1">
    <source>
        <dbReference type="EMBL" id="SFV54003.1"/>
    </source>
</evidence>